<dbReference type="EMBL" id="CP014242">
    <property type="protein sequence ID" value="AMD19352.1"/>
    <property type="molecule type" value="Genomic_DNA"/>
</dbReference>
<keyword evidence="3" id="KW-0479">Metal-binding</keyword>
<dbReference type="InterPro" id="IPR035965">
    <property type="entry name" value="PAS-like_dom_sf"/>
</dbReference>
<dbReference type="SMART" id="SM00066">
    <property type="entry name" value="GAL4"/>
    <property type="match status" value="1"/>
</dbReference>
<evidence type="ECO:0000313" key="14">
    <source>
        <dbReference type="Proteomes" id="UP000243052"/>
    </source>
</evidence>
<reference evidence="13 14" key="1">
    <citation type="submission" date="2016-01" db="EMBL/GenBank/DDBJ databases">
        <title>Genome sequence of the yeast Holleya sinecauda.</title>
        <authorList>
            <person name="Dietrich F.S."/>
        </authorList>
    </citation>
    <scope>NUCLEOTIDE SEQUENCE [LARGE SCALE GENOMIC DNA]</scope>
    <source>
        <strain evidence="13 14">ATCC 58844</strain>
    </source>
</reference>
<dbReference type="Gene3D" id="4.10.240.10">
    <property type="entry name" value="Zn(2)-C6 fungal-type DNA-binding domain"/>
    <property type="match status" value="1"/>
</dbReference>
<organism evidence="13 14">
    <name type="scientific">Eremothecium sinecaudum</name>
    <dbReference type="NCBI Taxonomy" id="45286"/>
    <lineage>
        <taxon>Eukaryota</taxon>
        <taxon>Fungi</taxon>
        <taxon>Dikarya</taxon>
        <taxon>Ascomycota</taxon>
        <taxon>Saccharomycotina</taxon>
        <taxon>Saccharomycetes</taxon>
        <taxon>Saccharomycetales</taxon>
        <taxon>Saccharomycetaceae</taxon>
        <taxon>Eremothecium</taxon>
    </lineage>
</organism>
<accession>A0A120K1G3</accession>
<evidence type="ECO:0000256" key="3">
    <source>
        <dbReference type="ARBA" id="ARBA00022723"/>
    </source>
</evidence>
<evidence type="ECO:0000313" key="13">
    <source>
        <dbReference type="EMBL" id="AMD19352.1"/>
    </source>
</evidence>
<dbReference type="InterPro" id="IPR036864">
    <property type="entry name" value="Zn2-C6_fun-type_DNA-bd_sf"/>
</dbReference>
<dbReference type="SUPFAM" id="SSF57701">
    <property type="entry name" value="Zn2/Cys6 DNA-binding domain"/>
    <property type="match status" value="1"/>
</dbReference>
<dbReference type="STRING" id="45286.A0A120K1G3"/>
<dbReference type="PANTHER" id="PTHR47659:SF8">
    <property type="entry name" value="GLUCOSE STARVATION MODULATOR PROTEIN 1"/>
    <property type="match status" value="1"/>
</dbReference>
<dbReference type="InterPro" id="IPR056751">
    <property type="entry name" value="PAS_13"/>
</dbReference>
<evidence type="ECO:0000256" key="7">
    <source>
        <dbReference type="ARBA" id="ARBA00023163"/>
    </source>
</evidence>
<feature type="compositionally biased region" description="Polar residues" evidence="10">
    <location>
        <begin position="204"/>
        <end position="225"/>
    </location>
</feature>
<gene>
    <name evidence="13" type="ORF">AW171_hschr21179</name>
</gene>
<evidence type="ECO:0000256" key="2">
    <source>
        <dbReference type="ARBA" id="ARBA00010855"/>
    </source>
</evidence>
<evidence type="ECO:0000259" key="12">
    <source>
        <dbReference type="PROSITE" id="PS50112"/>
    </source>
</evidence>
<evidence type="ECO:0000256" key="8">
    <source>
        <dbReference type="ARBA" id="ARBA00023242"/>
    </source>
</evidence>
<dbReference type="GeneID" id="28721638"/>
<sequence>MTKRIPVEEKMNRKPISRACRFCHIKHLQCDVGRPCQNCVKRNFGDSCRDNVRKPRKVNSKARDSFAVCKSRSHDTYSTTETVKLESLARAQSEGLIQEPILTNISNISNLSSEPEGHKKVLSPRETPLYEADLTQLDNCWAMSDYAKLNEILGMSCSSDEDLGSAKSPGEFNKITGPIEIPQPVKPSDLLEDHGDGKKLDSGSHLTSEMTPLSIAPSQQSTSNDLKPPSLGCLSPYTFRKIIKTPEDLYNYQENIVPHDYRQAYRELLDLLRLRFLENEHEDSKLGQKKLQMIAYSIKQYYTPIFVTLSSNLVESDLRMQEIALQRSLLEYEDMAKMLNSVPICIWRRSGELCYVSNGFTSLTGFSQKEMLSRRRFIVEYFDDDSIVEYFRIFNEHLAFSTKETPRTISGGQSVFSNCNLVLPNGSYMKCACIWTIKRDTFNLPMLITGQFLPILDDQS</sequence>
<dbReference type="PROSITE" id="PS50112">
    <property type="entry name" value="PAS"/>
    <property type="match status" value="1"/>
</dbReference>
<dbReference type="CDD" id="cd00067">
    <property type="entry name" value="GAL4"/>
    <property type="match status" value="1"/>
</dbReference>
<proteinExistence type="inferred from homology"/>
<evidence type="ECO:0000256" key="6">
    <source>
        <dbReference type="ARBA" id="ARBA00023125"/>
    </source>
</evidence>
<keyword evidence="14" id="KW-1185">Reference proteome</keyword>
<dbReference type="Pfam" id="PF24990">
    <property type="entry name" value="PAS_13"/>
    <property type="match status" value="2"/>
</dbReference>
<dbReference type="GO" id="GO:0000977">
    <property type="term" value="F:RNA polymerase II transcription regulatory region sequence-specific DNA binding"/>
    <property type="evidence" value="ECO:0007669"/>
    <property type="project" value="TreeGrafter"/>
</dbReference>
<feature type="compositionally biased region" description="Basic and acidic residues" evidence="10">
    <location>
        <begin position="189"/>
        <end position="202"/>
    </location>
</feature>
<name>A0A120K1G3_9SACH</name>
<dbReference type="InterPro" id="IPR050335">
    <property type="entry name" value="ERT1_acuK_gluconeogen_tf"/>
</dbReference>
<keyword evidence="5" id="KW-0805">Transcription regulation</keyword>
<dbReference type="PANTHER" id="PTHR47659">
    <property type="entry name" value="ZN(II)2CYS6 TRANSCRIPTION FACTOR (EUROFUNG)-RELATED"/>
    <property type="match status" value="1"/>
</dbReference>
<evidence type="ECO:0000256" key="9">
    <source>
        <dbReference type="ARBA" id="ARBA00039294"/>
    </source>
</evidence>
<keyword evidence="6" id="KW-0238">DNA-binding</keyword>
<dbReference type="GO" id="GO:0000981">
    <property type="term" value="F:DNA-binding transcription factor activity, RNA polymerase II-specific"/>
    <property type="evidence" value="ECO:0007669"/>
    <property type="project" value="InterPro"/>
</dbReference>
<comment type="similarity">
    <text evidence="2">Belongs to the ERT1/acuK family.</text>
</comment>
<keyword evidence="4" id="KW-0862">Zinc</keyword>
<dbReference type="GO" id="GO:0005634">
    <property type="term" value="C:nucleus"/>
    <property type="evidence" value="ECO:0007669"/>
    <property type="project" value="UniProtKB-SubCell"/>
</dbReference>
<dbReference type="InterPro" id="IPR000014">
    <property type="entry name" value="PAS"/>
</dbReference>
<dbReference type="PROSITE" id="PS00463">
    <property type="entry name" value="ZN2_CY6_FUNGAL_1"/>
    <property type="match status" value="1"/>
</dbReference>
<keyword evidence="8" id="KW-0539">Nucleus</keyword>
<dbReference type="GO" id="GO:0008270">
    <property type="term" value="F:zinc ion binding"/>
    <property type="evidence" value="ECO:0007669"/>
    <property type="project" value="InterPro"/>
</dbReference>
<evidence type="ECO:0000256" key="5">
    <source>
        <dbReference type="ARBA" id="ARBA00023015"/>
    </source>
</evidence>
<evidence type="ECO:0000256" key="1">
    <source>
        <dbReference type="ARBA" id="ARBA00004123"/>
    </source>
</evidence>
<evidence type="ECO:0000256" key="4">
    <source>
        <dbReference type="ARBA" id="ARBA00022833"/>
    </source>
</evidence>
<feature type="domain" description="Zn(2)-C6 fungal-type" evidence="11">
    <location>
        <begin position="19"/>
        <end position="50"/>
    </location>
</feature>
<dbReference type="Proteomes" id="UP000243052">
    <property type="component" value="Chromosome ii"/>
</dbReference>
<dbReference type="Pfam" id="PF00172">
    <property type="entry name" value="Zn_clus"/>
    <property type="match status" value="1"/>
</dbReference>
<dbReference type="PROSITE" id="PS50048">
    <property type="entry name" value="ZN2_CY6_FUNGAL_2"/>
    <property type="match status" value="1"/>
</dbReference>
<dbReference type="InterPro" id="IPR001138">
    <property type="entry name" value="Zn2Cys6_DnaBD"/>
</dbReference>
<dbReference type="SUPFAM" id="SSF55785">
    <property type="entry name" value="PYP-like sensor domain (PAS domain)"/>
    <property type="match status" value="1"/>
</dbReference>
<dbReference type="RefSeq" id="XP_017986348.1">
    <property type="nucleotide sequence ID" value="XM_018130859.1"/>
</dbReference>
<feature type="domain" description="PAS" evidence="12">
    <location>
        <begin position="331"/>
        <end position="386"/>
    </location>
</feature>
<keyword evidence="7" id="KW-0804">Transcription</keyword>
<dbReference type="AlphaFoldDB" id="A0A120K1G3"/>
<dbReference type="OrthoDB" id="2538135at2759"/>
<evidence type="ECO:0000256" key="10">
    <source>
        <dbReference type="SAM" id="MobiDB-lite"/>
    </source>
</evidence>
<comment type="subcellular location">
    <subcellularLocation>
        <location evidence="1">Nucleus</location>
    </subcellularLocation>
</comment>
<dbReference type="GO" id="GO:0009267">
    <property type="term" value="P:cellular response to starvation"/>
    <property type="evidence" value="ECO:0007669"/>
    <property type="project" value="TreeGrafter"/>
</dbReference>
<protein>
    <recommendedName>
        <fullName evidence="9">Glucose starvation modulator protein 1</fullName>
    </recommendedName>
</protein>
<feature type="region of interest" description="Disordered" evidence="10">
    <location>
        <begin position="175"/>
        <end position="228"/>
    </location>
</feature>
<evidence type="ECO:0000259" key="11">
    <source>
        <dbReference type="PROSITE" id="PS50048"/>
    </source>
</evidence>